<organism evidence="2 3">
    <name type="scientific">Paenibacillus dokdonensis</name>
    <dbReference type="NCBI Taxonomy" id="2567944"/>
    <lineage>
        <taxon>Bacteria</taxon>
        <taxon>Bacillati</taxon>
        <taxon>Bacillota</taxon>
        <taxon>Bacilli</taxon>
        <taxon>Bacillales</taxon>
        <taxon>Paenibacillaceae</taxon>
        <taxon>Paenibacillus</taxon>
    </lineage>
</organism>
<comment type="caution">
    <text evidence="2">The sequence shown here is derived from an EMBL/GenBank/DDBJ whole genome shotgun (WGS) entry which is preliminary data.</text>
</comment>
<feature type="region of interest" description="Disordered" evidence="1">
    <location>
        <begin position="1"/>
        <end position="27"/>
    </location>
</feature>
<name>A0ABU6GHX8_9BACL</name>
<gene>
    <name evidence="2" type="ORF">P4H66_05580</name>
</gene>
<accession>A0ABU6GHX8</accession>
<dbReference type="Proteomes" id="UP001344632">
    <property type="component" value="Unassembled WGS sequence"/>
</dbReference>
<keyword evidence="3" id="KW-1185">Reference proteome</keyword>
<dbReference type="EMBL" id="JARLKZ010000004">
    <property type="protein sequence ID" value="MEC0239328.1"/>
    <property type="molecule type" value="Genomic_DNA"/>
</dbReference>
<evidence type="ECO:0000313" key="2">
    <source>
        <dbReference type="EMBL" id="MEC0239328.1"/>
    </source>
</evidence>
<feature type="compositionally biased region" description="Polar residues" evidence="1">
    <location>
        <begin position="7"/>
        <end position="21"/>
    </location>
</feature>
<evidence type="ECO:0000313" key="3">
    <source>
        <dbReference type="Proteomes" id="UP001344632"/>
    </source>
</evidence>
<protein>
    <submittedName>
        <fullName evidence="2">Uncharacterized protein</fullName>
    </submittedName>
</protein>
<proteinExistence type="predicted"/>
<evidence type="ECO:0000256" key="1">
    <source>
        <dbReference type="SAM" id="MobiDB-lite"/>
    </source>
</evidence>
<reference evidence="2 3" key="1">
    <citation type="submission" date="2023-03" db="EMBL/GenBank/DDBJ databases">
        <title>Bacillus Genome Sequencing.</title>
        <authorList>
            <person name="Dunlap C."/>
        </authorList>
    </citation>
    <scope>NUCLEOTIDE SEQUENCE [LARGE SCALE GENOMIC DNA]</scope>
    <source>
        <strain evidence="2 3">BD-525</strain>
    </source>
</reference>
<sequence length="104" mass="11416">MNDTEESTNSNETSATPQTVVQPDPSGNGAILAITLINGLVKEYDLPISDVNAFLNWYDAKDAGTGPSKFAIDKYSNIKGPFNKRVDYVIFNNILTFEVSSYTM</sequence>
<dbReference type="RefSeq" id="WP_326086392.1">
    <property type="nucleotide sequence ID" value="NZ_JARLKZ010000004.1"/>
</dbReference>